<evidence type="ECO:0000256" key="5">
    <source>
        <dbReference type="SAM" id="MobiDB-lite"/>
    </source>
</evidence>
<dbReference type="Gene3D" id="3.30.1150.10">
    <property type="match status" value="1"/>
</dbReference>
<accession>A0ABT5EL30</accession>
<dbReference type="NCBIfam" id="TIGR01352">
    <property type="entry name" value="tonB_Cterm"/>
    <property type="match status" value="1"/>
</dbReference>
<dbReference type="Proteomes" id="UP001221411">
    <property type="component" value="Unassembled WGS sequence"/>
</dbReference>
<keyword evidence="7" id="KW-1185">Reference proteome</keyword>
<evidence type="ECO:0000256" key="3">
    <source>
        <dbReference type="ARBA" id="ARBA00022989"/>
    </source>
</evidence>
<comment type="caution">
    <text evidence="6">The sequence shown here is derived from an EMBL/GenBank/DDBJ whole genome shotgun (WGS) entry which is preliminary data.</text>
</comment>
<keyword evidence="3" id="KW-1133">Transmembrane helix</keyword>
<evidence type="ECO:0000256" key="1">
    <source>
        <dbReference type="ARBA" id="ARBA00004167"/>
    </source>
</evidence>
<dbReference type="SUPFAM" id="SSF74653">
    <property type="entry name" value="TolA/TonB C-terminal domain"/>
    <property type="match status" value="1"/>
</dbReference>
<protein>
    <submittedName>
        <fullName evidence="6">AgmX/PglI C-terminal domain-containing protein</fullName>
    </submittedName>
</protein>
<gene>
    <name evidence="6" type="ORF">POL67_14455</name>
</gene>
<dbReference type="PROSITE" id="PS51257">
    <property type="entry name" value="PROKAR_LIPOPROTEIN"/>
    <property type="match status" value="1"/>
</dbReference>
<dbReference type="InterPro" id="IPR006260">
    <property type="entry name" value="TonB/TolA_C"/>
</dbReference>
<comment type="subcellular location">
    <subcellularLocation>
        <location evidence="1">Membrane</location>
        <topology evidence="1">Single-pass membrane protein</topology>
    </subcellularLocation>
</comment>
<evidence type="ECO:0000313" key="7">
    <source>
        <dbReference type="Proteomes" id="UP001221411"/>
    </source>
</evidence>
<evidence type="ECO:0000256" key="4">
    <source>
        <dbReference type="ARBA" id="ARBA00023136"/>
    </source>
</evidence>
<dbReference type="InterPro" id="IPR049806">
    <property type="entry name" value="MasK-like_C"/>
</dbReference>
<keyword evidence="2" id="KW-0812">Transmembrane</keyword>
<keyword evidence="4" id="KW-0472">Membrane</keyword>
<feature type="region of interest" description="Disordered" evidence="5">
    <location>
        <begin position="19"/>
        <end position="71"/>
    </location>
</feature>
<organism evidence="6 7">
    <name type="scientific">Polyangium mundeleinium</name>
    <dbReference type="NCBI Taxonomy" id="2995306"/>
    <lineage>
        <taxon>Bacteria</taxon>
        <taxon>Pseudomonadati</taxon>
        <taxon>Myxococcota</taxon>
        <taxon>Polyangia</taxon>
        <taxon>Polyangiales</taxon>
        <taxon>Polyangiaceae</taxon>
        <taxon>Polyangium</taxon>
    </lineage>
</organism>
<proteinExistence type="predicted"/>
<name>A0ABT5EL30_9BACT</name>
<sequence>MRWFVTPIVFVVLAGCGATPPAGGSGPKEPGGPTATAGEQGSSSSSSPSPEGTPAEGNPKDPDTLPLSGTLTDEQIQTAVNENVKAFDACYTIGADKDGKLAGTITLQATVGPLGVVNEASVKKSTVGNPKVDDCVRKAFKTIKFPRPAGGGTVMITYPMTFGGEVILKK</sequence>
<evidence type="ECO:0000256" key="2">
    <source>
        <dbReference type="ARBA" id="ARBA00022692"/>
    </source>
</evidence>
<dbReference type="NCBIfam" id="NF033768">
    <property type="entry name" value="myxo_SS_tail"/>
    <property type="match status" value="1"/>
</dbReference>
<dbReference type="EMBL" id="JAQNDO010000001">
    <property type="protein sequence ID" value="MDC0742553.1"/>
    <property type="molecule type" value="Genomic_DNA"/>
</dbReference>
<evidence type="ECO:0000313" key="6">
    <source>
        <dbReference type="EMBL" id="MDC0742553.1"/>
    </source>
</evidence>
<feature type="compositionally biased region" description="Low complexity" evidence="5">
    <location>
        <begin position="34"/>
        <end position="56"/>
    </location>
</feature>
<reference evidence="6 7" key="1">
    <citation type="submission" date="2022-11" db="EMBL/GenBank/DDBJ databases">
        <title>Minimal conservation of predation-associated metabolite biosynthetic gene clusters underscores biosynthetic potential of Myxococcota including descriptions for ten novel species: Archangium lansinium sp. nov., Myxococcus landrumus sp. nov., Nannocystis bai.</title>
        <authorList>
            <person name="Ahearne A."/>
            <person name="Stevens C."/>
            <person name="Dowd S."/>
        </authorList>
    </citation>
    <scope>NUCLEOTIDE SEQUENCE [LARGE SCALE GENOMIC DNA]</scope>
    <source>
        <strain evidence="6 7">RJM3</strain>
    </source>
</reference>
<dbReference type="RefSeq" id="WP_271917934.1">
    <property type="nucleotide sequence ID" value="NZ_JAQNDO010000001.1"/>
</dbReference>